<feature type="domain" description="Glycine transporter" evidence="8">
    <location>
        <begin position="113"/>
        <end position="186"/>
    </location>
</feature>
<evidence type="ECO:0000259" key="8">
    <source>
        <dbReference type="Pfam" id="PF03458"/>
    </source>
</evidence>
<feature type="transmembrane region" description="Helical" evidence="7">
    <location>
        <begin position="48"/>
        <end position="69"/>
    </location>
</feature>
<accession>A0ABQ6ICM0</accession>
<evidence type="ECO:0000256" key="5">
    <source>
        <dbReference type="ARBA" id="ARBA00022989"/>
    </source>
</evidence>
<keyword evidence="10" id="KW-1185">Reference proteome</keyword>
<organism evidence="9 10">
    <name type="scientific">Demequina litorisediminis</name>
    <dbReference type="NCBI Taxonomy" id="1849022"/>
    <lineage>
        <taxon>Bacteria</taxon>
        <taxon>Bacillati</taxon>
        <taxon>Actinomycetota</taxon>
        <taxon>Actinomycetes</taxon>
        <taxon>Micrococcales</taxon>
        <taxon>Demequinaceae</taxon>
        <taxon>Demequina</taxon>
    </lineage>
</organism>
<evidence type="ECO:0000313" key="10">
    <source>
        <dbReference type="Proteomes" id="UP001157125"/>
    </source>
</evidence>
<feature type="transmembrane region" description="Helical" evidence="7">
    <location>
        <begin position="81"/>
        <end position="99"/>
    </location>
</feature>
<evidence type="ECO:0000313" key="9">
    <source>
        <dbReference type="EMBL" id="GMA35441.1"/>
    </source>
</evidence>
<evidence type="ECO:0000256" key="7">
    <source>
        <dbReference type="SAM" id="Phobius"/>
    </source>
</evidence>
<dbReference type="PANTHER" id="PTHR30506">
    <property type="entry name" value="INNER MEMBRANE PROTEIN"/>
    <property type="match status" value="1"/>
</dbReference>
<comment type="caution">
    <text evidence="9">The sequence shown here is derived from an EMBL/GenBank/DDBJ whole genome shotgun (WGS) entry which is preliminary data.</text>
</comment>
<evidence type="ECO:0000256" key="2">
    <source>
        <dbReference type="ARBA" id="ARBA00008193"/>
    </source>
</evidence>
<evidence type="ECO:0000256" key="3">
    <source>
        <dbReference type="ARBA" id="ARBA00022475"/>
    </source>
</evidence>
<sequence length="240" mass="25257">MDTWVVAATTPDIVESALGTLRTVLEYIGTLAFAISGAVAAGRKRMDLVGAIVLACIVAVGGGTMRDLMLDQPVFWMESPSYLLVAAATGLVVAILARWHPPDRLDRYRIVQLSDTAGLAVFVVVGTGIALDAGASAVVAAVMGVVTGVGGGVIRDMLANDVPDVFRNGQFYATAALAGASVYALLLWMDVPRLVAFWVPIAVVLAVRLGSLKFGWGVPTIGGKRVDLDWHETHPDDDAR</sequence>
<dbReference type="InterPro" id="IPR005115">
    <property type="entry name" value="Gly_transporter"/>
</dbReference>
<keyword evidence="4 7" id="KW-0812">Transmembrane</keyword>
<gene>
    <name evidence="9" type="ORF">GCM10025876_16450</name>
</gene>
<name>A0ABQ6ICM0_9MICO</name>
<comment type="similarity">
    <text evidence="2">Belongs to the UPF0126 family.</text>
</comment>
<dbReference type="PANTHER" id="PTHR30506:SF3">
    <property type="entry name" value="UPF0126 INNER MEMBRANE PROTEIN YADS-RELATED"/>
    <property type="match status" value="1"/>
</dbReference>
<feature type="domain" description="Glycine transporter" evidence="8">
    <location>
        <begin position="24"/>
        <end position="97"/>
    </location>
</feature>
<dbReference type="Proteomes" id="UP001157125">
    <property type="component" value="Unassembled WGS sequence"/>
</dbReference>
<comment type="subcellular location">
    <subcellularLocation>
        <location evidence="1">Cell membrane</location>
        <topology evidence="1">Multi-pass membrane protein</topology>
    </subcellularLocation>
</comment>
<evidence type="ECO:0000256" key="1">
    <source>
        <dbReference type="ARBA" id="ARBA00004651"/>
    </source>
</evidence>
<feature type="transmembrane region" description="Helical" evidence="7">
    <location>
        <begin position="137"/>
        <end position="158"/>
    </location>
</feature>
<feature type="transmembrane region" description="Helical" evidence="7">
    <location>
        <begin position="24"/>
        <end position="41"/>
    </location>
</feature>
<evidence type="ECO:0000256" key="4">
    <source>
        <dbReference type="ARBA" id="ARBA00022692"/>
    </source>
</evidence>
<keyword evidence="6 7" id="KW-0472">Membrane</keyword>
<evidence type="ECO:0000256" key="6">
    <source>
        <dbReference type="ARBA" id="ARBA00023136"/>
    </source>
</evidence>
<dbReference type="Pfam" id="PF03458">
    <property type="entry name" value="Gly_transporter"/>
    <property type="match status" value="2"/>
</dbReference>
<proteinExistence type="inferred from homology"/>
<keyword evidence="3" id="KW-1003">Cell membrane</keyword>
<protein>
    <submittedName>
        <fullName evidence="9">Membrane protein</fullName>
    </submittedName>
</protein>
<feature type="transmembrane region" description="Helical" evidence="7">
    <location>
        <begin position="170"/>
        <end position="189"/>
    </location>
</feature>
<dbReference type="EMBL" id="BSUN01000001">
    <property type="protein sequence ID" value="GMA35441.1"/>
    <property type="molecule type" value="Genomic_DNA"/>
</dbReference>
<feature type="transmembrane region" description="Helical" evidence="7">
    <location>
        <begin position="195"/>
        <end position="216"/>
    </location>
</feature>
<keyword evidence="5 7" id="KW-1133">Transmembrane helix</keyword>
<reference evidence="10" key="1">
    <citation type="journal article" date="2019" name="Int. J. Syst. Evol. Microbiol.">
        <title>The Global Catalogue of Microorganisms (GCM) 10K type strain sequencing project: providing services to taxonomists for standard genome sequencing and annotation.</title>
        <authorList>
            <consortium name="The Broad Institute Genomics Platform"/>
            <consortium name="The Broad Institute Genome Sequencing Center for Infectious Disease"/>
            <person name="Wu L."/>
            <person name="Ma J."/>
        </authorList>
    </citation>
    <scope>NUCLEOTIDE SEQUENCE [LARGE SCALE GENOMIC DNA]</scope>
    <source>
        <strain evidence="10">NBRC 112299</strain>
    </source>
</reference>